<name>A0AAX3JBZ0_9GAMM</name>
<dbReference type="EMBL" id="CABWMH010000052">
    <property type="protein sequence ID" value="VXC60428.1"/>
    <property type="molecule type" value="Genomic_DNA"/>
</dbReference>
<reference evidence="1 2" key="1">
    <citation type="submission" date="2019-10" db="EMBL/GenBank/DDBJ databases">
        <authorList>
            <person name="Karimi E."/>
        </authorList>
    </citation>
    <scope>NUCLEOTIDE SEQUENCE [LARGE SCALE GENOMIC DNA]</scope>
    <source>
        <strain evidence="1">Pantoea sp. 111</strain>
    </source>
</reference>
<evidence type="ECO:0008006" key="3">
    <source>
        <dbReference type="Google" id="ProtNLM"/>
    </source>
</evidence>
<comment type="caution">
    <text evidence="1">The sequence shown here is derived from an EMBL/GenBank/DDBJ whole genome shotgun (WGS) entry which is preliminary data.</text>
</comment>
<evidence type="ECO:0000313" key="1">
    <source>
        <dbReference type="EMBL" id="VXC60428.1"/>
    </source>
</evidence>
<accession>A0AAX3JBZ0</accession>
<organism evidence="1 2">
    <name type="scientific">Pantoea brenneri</name>
    <dbReference type="NCBI Taxonomy" id="472694"/>
    <lineage>
        <taxon>Bacteria</taxon>
        <taxon>Pseudomonadati</taxon>
        <taxon>Pseudomonadota</taxon>
        <taxon>Gammaproteobacteria</taxon>
        <taxon>Enterobacterales</taxon>
        <taxon>Erwiniaceae</taxon>
        <taxon>Pantoea</taxon>
    </lineage>
</organism>
<dbReference type="AlphaFoldDB" id="A0AAX3JBZ0"/>
<evidence type="ECO:0000313" key="2">
    <source>
        <dbReference type="Proteomes" id="UP000433737"/>
    </source>
</evidence>
<sequence length="56" mass="6097">MKHLANSRRGSAGGTKCLLVHSFGVPIPTTVLQWRAHYIPGADKFNISNVKLSTGY</sequence>
<gene>
    <name evidence="1" type="ORF">PANT111_560087</name>
</gene>
<dbReference type="Proteomes" id="UP000433737">
    <property type="component" value="Unassembled WGS sequence"/>
</dbReference>
<protein>
    <recommendedName>
        <fullName evidence="3">Transposase</fullName>
    </recommendedName>
</protein>
<proteinExistence type="predicted"/>